<dbReference type="SMART" id="SM00388">
    <property type="entry name" value="HisKA"/>
    <property type="match status" value="1"/>
</dbReference>
<evidence type="ECO:0000313" key="16">
    <source>
        <dbReference type="EMBL" id="MBL4932425.1"/>
    </source>
</evidence>
<evidence type="ECO:0000256" key="6">
    <source>
        <dbReference type="ARBA" id="ARBA00022679"/>
    </source>
</evidence>
<dbReference type="SUPFAM" id="SSF158472">
    <property type="entry name" value="HAMP domain-like"/>
    <property type="match status" value="1"/>
</dbReference>
<name>A0A937FGB2_9CLOT</name>
<dbReference type="PANTHER" id="PTHR42878:SF12">
    <property type="entry name" value="SENSOR HISTIDINE KINASE YCBM"/>
    <property type="match status" value="1"/>
</dbReference>
<dbReference type="InterPro" id="IPR003594">
    <property type="entry name" value="HATPase_dom"/>
</dbReference>
<keyword evidence="8" id="KW-0418">Kinase</keyword>
<dbReference type="SUPFAM" id="SSF55785">
    <property type="entry name" value="PYP-like sensor domain (PAS domain)"/>
    <property type="match status" value="1"/>
</dbReference>
<dbReference type="GO" id="GO:0005886">
    <property type="term" value="C:plasma membrane"/>
    <property type="evidence" value="ECO:0007669"/>
    <property type="project" value="UniProtKB-SubCell"/>
</dbReference>
<organism evidence="16 17">
    <name type="scientific">Clostridium paridis</name>
    <dbReference type="NCBI Taxonomy" id="2803863"/>
    <lineage>
        <taxon>Bacteria</taxon>
        <taxon>Bacillati</taxon>
        <taxon>Bacillota</taxon>
        <taxon>Clostridia</taxon>
        <taxon>Eubacteriales</taxon>
        <taxon>Clostridiaceae</taxon>
        <taxon>Clostridium</taxon>
    </lineage>
</organism>
<evidence type="ECO:0000256" key="7">
    <source>
        <dbReference type="ARBA" id="ARBA00022741"/>
    </source>
</evidence>
<feature type="domain" description="HAMP" evidence="15">
    <location>
        <begin position="202"/>
        <end position="254"/>
    </location>
</feature>
<evidence type="ECO:0000256" key="12">
    <source>
        <dbReference type="SAM" id="Phobius"/>
    </source>
</evidence>
<dbReference type="Pfam" id="PF13426">
    <property type="entry name" value="PAS_9"/>
    <property type="match status" value="1"/>
</dbReference>
<protein>
    <recommendedName>
        <fullName evidence="3">histidine kinase</fullName>
        <ecNumber evidence="3">2.7.13.3</ecNumber>
    </recommendedName>
</protein>
<dbReference type="GO" id="GO:0007234">
    <property type="term" value="P:osmosensory signaling via phosphorelay pathway"/>
    <property type="evidence" value="ECO:0007669"/>
    <property type="project" value="TreeGrafter"/>
</dbReference>
<feature type="domain" description="Histidine kinase" evidence="13">
    <location>
        <begin position="387"/>
        <end position="602"/>
    </location>
</feature>
<dbReference type="PROSITE" id="PS50885">
    <property type="entry name" value="HAMP"/>
    <property type="match status" value="1"/>
</dbReference>
<dbReference type="InterPro" id="IPR050351">
    <property type="entry name" value="BphY/WalK/GraS-like"/>
</dbReference>
<dbReference type="Proteomes" id="UP000623681">
    <property type="component" value="Unassembled WGS sequence"/>
</dbReference>
<dbReference type="Gene3D" id="1.10.287.130">
    <property type="match status" value="1"/>
</dbReference>
<sequence>MKNSLRVKFKILITLLISVNAVIVIISLYNFFYIKDSINSFYKYNFDSINAVKNMQDITENQHFALLNYISTKNETYKNNFLDLDKNFYDNYAIQLDRTSENGELDLNNQTKALYIKFFNTGKTTFDSYDKGNSISGYYNEIQNKYNELKQNLDAIYELNNNAMKVKILNSQEKIILSSKFLFISSLIVLFLSILLSNKYLDKLLLPLVNLQNAIRGFKDGNFSFNRPINSEDEIGEIYKEFHNMSKRIKEFKDSTLGQLMEEKNKSLSIVKSISNPLIVLDNNFKCILINDACEDFFKFREASLIGQHILDFITDGDLFDFISKAKEVNFSGASKVMNFHKDSHSFNVSVSTIKNRDSNLNGIIVYFQDITELKKLDKLKQDFISTLSHELKTPLTSIMMGSSMLEESVIIENADERYRIINTIQEDAENLLNMIDNFLKLTQLETDQNYLNFEIADISDIIKNSIKNFCTISHARNIILNFERIGALPMISIDKEKFSWVVNNLISNSIKYSLDNKQVFISLYSDDKSIILTVQDQGIGISKSQIDKIFDKFYRGNDTSNGTGLGLPLSKQIVELHNGTITCNSVYGSGSIFKVTLPIIGGI</sequence>
<dbReference type="CDD" id="cd00130">
    <property type="entry name" value="PAS"/>
    <property type="match status" value="1"/>
</dbReference>
<reference evidence="16" key="1">
    <citation type="submission" date="2021-01" db="EMBL/GenBank/DDBJ databases">
        <title>Genome public.</title>
        <authorList>
            <person name="Liu C."/>
            <person name="Sun Q."/>
        </authorList>
    </citation>
    <scope>NUCLEOTIDE SEQUENCE</scope>
    <source>
        <strain evidence="16">YIM B02565</strain>
    </source>
</reference>
<dbReference type="SUPFAM" id="SSF55874">
    <property type="entry name" value="ATPase domain of HSP90 chaperone/DNA topoisomerase II/histidine kinase"/>
    <property type="match status" value="1"/>
</dbReference>
<dbReference type="RefSeq" id="WP_202767783.1">
    <property type="nucleotide sequence ID" value="NZ_JAESWA010000022.1"/>
</dbReference>
<dbReference type="CDD" id="cd00082">
    <property type="entry name" value="HisKA"/>
    <property type="match status" value="1"/>
</dbReference>
<dbReference type="GO" id="GO:0000155">
    <property type="term" value="F:phosphorelay sensor kinase activity"/>
    <property type="evidence" value="ECO:0007669"/>
    <property type="project" value="InterPro"/>
</dbReference>
<keyword evidence="10" id="KW-0902">Two-component regulatory system</keyword>
<dbReference type="SMART" id="SM00387">
    <property type="entry name" value="HATPase_c"/>
    <property type="match status" value="1"/>
</dbReference>
<dbReference type="FunFam" id="3.30.565.10:FF:000023">
    <property type="entry name" value="PAS domain-containing sensor histidine kinase"/>
    <property type="match status" value="1"/>
</dbReference>
<keyword evidence="12" id="KW-1133">Transmembrane helix</keyword>
<dbReference type="InterPro" id="IPR035965">
    <property type="entry name" value="PAS-like_dom_sf"/>
</dbReference>
<dbReference type="Gene3D" id="3.30.565.10">
    <property type="entry name" value="Histidine kinase-like ATPase, C-terminal domain"/>
    <property type="match status" value="1"/>
</dbReference>
<accession>A0A937FGB2</accession>
<dbReference type="GO" id="GO:0000156">
    <property type="term" value="F:phosphorelay response regulator activity"/>
    <property type="evidence" value="ECO:0007669"/>
    <property type="project" value="TreeGrafter"/>
</dbReference>
<evidence type="ECO:0000256" key="10">
    <source>
        <dbReference type="ARBA" id="ARBA00023012"/>
    </source>
</evidence>
<dbReference type="GO" id="GO:0030295">
    <property type="term" value="F:protein kinase activator activity"/>
    <property type="evidence" value="ECO:0007669"/>
    <property type="project" value="TreeGrafter"/>
</dbReference>
<keyword evidence="17" id="KW-1185">Reference proteome</keyword>
<evidence type="ECO:0000256" key="5">
    <source>
        <dbReference type="ARBA" id="ARBA00022553"/>
    </source>
</evidence>
<evidence type="ECO:0000259" key="13">
    <source>
        <dbReference type="PROSITE" id="PS50109"/>
    </source>
</evidence>
<dbReference type="InterPro" id="IPR036890">
    <property type="entry name" value="HATPase_C_sf"/>
</dbReference>
<evidence type="ECO:0000256" key="8">
    <source>
        <dbReference type="ARBA" id="ARBA00022777"/>
    </source>
</evidence>
<keyword evidence="6" id="KW-0808">Transferase</keyword>
<dbReference type="EMBL" id="JAESWA010000022">
    <property type="protein sequence ID" value="MBL4932425.1"/>
    <property type="molecule type" value="Genomic_DNA"/>
</dbReference>
<proteinExistence type="predicted"/>
<dbReference type="PANTHER" id="PTHR42878">
    <property type="entry name" value="TWO-COMPONENT HISTIDINE KINASE"/>
    <property type="match status" value="1"/>
</dbReference>
<dbReference type="InterPro" id="IPR004358">
    <property type="entry name" value="Sig_transdc_His_kin-like_C"/>
</dbReference>
<dbReference type="InterPro" id="IPR036097">
    <property type="entry name" value="HisK_dim/P_sf"/>
</dbReference>
<dbReference type="PRINTS" id="PR00344">
    <property type="entry name" value="BCTRLSENSOR"/>
</dbReference>
<dbReference type="Gene3D" id="3.30.450.20">
    <property type="entry name" value="PAS domain"/>
    <property type="match status" value="1"/>
</dbReference>
<dbReference type="InterPro" id="IPR000014">
    <property type="entry name" value="PAS"/>
</dbReference>
<evidence type="ECO:0000313" key="17">
    <source>
        <dbReference type="Proteomes" id="UP000623681"/>
    </source>
</evidence>
<keyword evidence="5" id="KW-0597">Phosphoprotein</keyword>
<keyword evidence="12" id="KW-0812">Transmembrane</keyword>
<dbReference type="GO" id="GO:0005524">
    <property type="term" value="F:ATP binding"/>
    <property type="evidence" value="ECO:0007669"/>
    <property type="project" value="UniProtKB-KW"/>
</dbReference>
<evidence type="ECO:0000256" key="9">
    <source>
        <dbReference type="ARBA" id="ARBA00022840"/>
    </source>
</evidence>
<gene>
    <name evidence="16" type="ORF">JK634_11450</name>
</gene>
<dbReference type="SUPFAM" id="SSF47384">
    <property type="entry name" value="Homodimeric domain of signal transducing histidine kinase"/>
    <property type="match status" value="1"/>
</dbReference>
<dbReference type="Gene3D" id="6.10.340.10">
    <property type="match status" value="1"/>
</dbReference>
<keyword evidence="9" id="KW-0067">ATP-binding</keyword>
<comment type="catalytic activity">
    <reaction evidence="1">
        <text>ATP + protein L-histidine = ADP + protein N-phospho-L-histidine.</text>
        <dbReference type="EC" id="2.7.13.3"/>
    </reaction>
</comment>
<dbReference type="NCBIfam" id="TIGR00229">
    <property type="entry name" value="sensory_box"/>
    <property type="match status" value="1"/>
</dbReference>
<dbReference type="InterPro" id="IPR005467">
    <property type="entry name" value="His_kinase_dom"/>
</dbReference>
<keyword evidence="4" id="KW-1003">Cell membrane</keyword>
<dbReference type="PROSITE" id="PS50109">
    <property type="entry name" value="HIS_KIN"/>
    <property type="match status" value="1"/>
</dbReference>
<evidence type="ECO:0000256" key="3">
    <source>
        <dbReference type="ARBA" id="ARBA00012438"/>
    </source>
</evidence>
<dbReference type="InterPro" id="IPR003661">
    <property type="entry name" value="HisK_dim/P_dom"/>
</dbReference>
<dbReference type="Pfam" id="PF00512">
    <property type="entry name" value="HisKA"/>
    <property type="match status" value="1"/>
</dbReference>
<feature type="transmembrane region" description="Helical" evidence="12">
    <location>
        <begin position="12"/>
        <end position="34"/>
    </location>
</feature>
<feature type="domain" description="PAS" evidence="14">
    <location>
        <begin position="263"/>
        <end position="314"/>
    </location>
</feature>
<evidence type="ECO:0000256" key="1">
    <source>
        <dbReference type="ARBA" id="ARBA00000085"/>
    </source>
</evidence>
<dbReference type="AlphaFoldDB" id="A0A937FGB2"/>
<evidence type="ECO:0000256" key="4">
    <source>
        <dbReference type="ARBA" id="ARBA00022475"/>
    </source>
</evidence>
<dbReference type="CDD" id="cd06225">
    <property type="entry name" value="HAMP"/>
    <property type="match status" value="1"/>
</dbReference>
<dbReference type="EC" id="2.7.13.3" evidence="3"/>
<dbReference type="PROSITE" id="PS50112">
    <property type="entry name" value="PAS"/>
    <property type="match status" value="1"/>
</dbReference>
<keyword evidence="7" id="KW-0547">Nucleotide-binding</keyword>
<feature type="transmembrane region" description="Helical" evidence="12">
    <location>
        <begin position="175"/>
        <end position="196"/>
    </location>
</feature>
<evidence type="ECO:0000256" key="11">
    <source>
        <dbReference type="ARBA" id="ARBA00023136"/>
    </source>
</evidence>
<comment type="subcellular location">
    <subcellularLocation>
        <location evidence="2">Cell membrane</location>
    </subcellularLocation>
</comment>
<dbReference type="InterPro" id="IPR003660">
    <property type="entry name" value="HAMP_dom"/>
</dbReference>
<keyword evidence="11 12" id="KW-0472">Membrane</keyword>
<evidence type="ECO:0000259" key="15">
    <source>
        <dbReference type="PROSITE" id="PS50885"/>
    </source>
</evidence>
<evidence type="ECO:0000259" key="14">
    <source>
        <dbReference type="PROSITE" id="PS50112"/>
    </source>
</evidence>
<dbReference type="Pfam" id="PF02518">
    <property type="entry name" value="HATPase_c"/>
    <property type="match status" value="1"/>
</dbReference>
<evidence type="ECO:0000256" key="2">
    <source>
        <dbReference type="ARBA" id="ARBA00004236"/>
    </source>
</evidence>
<dbReference type="SMART" id="SM00091">
    <property type="entry name" value="PAS"/>
    <property type="match status" value="1"/>
</dbReference>
<comment type="caution">
    <text evidence="16">The sequence shown here is derived from an EMBL/GenBank/DDBJ whole genome shotgun (WGS) entry which is preliminary data.</text>
</comment>